<dbReference type="EMBL" id="JAHRIN010030155">
    <property type="protein sequence ID" value="MEQ2202009.1"/>
    <property type="molecule type" value="Genomic_DNA"/>
</dbReference>
<organism evidence="1 2">
    <name type="scientific">Xenoophorus captivus</name>
    <dbReference type="NCBI Taxonomy" id="1517983"/>
    <lineage>
        <taxon>Eukaryota</taxon>
        <taxon>Metazoa</taxon>
        <taxon>Chordata</taxon>
        <taxon>Craniata</taxon>
        <taxon>Vertebrata</taxon>
        <taxon>Euteleostomi</taxon>
        <taxon>Actinopterygii</taxon>
        <taxon>Neopterygii</taxon>
        <taxon>Teleostei</taxon>
        <taxon>Neoteleostei</taxon>
        <taxon>Acanthomorphata</taxon>
        <taxon>Ovalentaria</taxon>
        <taxon>Atherinomorphae</taxon>
        <taxon>Cyprinodontiformes</taxon>
        <taxon>Goodeidae</taxon>
        <taxon>Xenoophorus</taxon>
    </lineage>
</organism>
<feature type="non-terminal residue" evidence="1">
    <location>
        <position position="1"/>
    </location>
</feature>
<evidence type="ECO:0000313" key="1">
    <source>
        <dbReference type="EMBL" id="MEQ2202009.1"/>
    </source>
</evidence>
<sequence length="75" mass="8546">SDLEFILFDDATRLQVLTDLMQDCQHGDVGLASARWSADQKVFIGFVGRLKHYRLDPVQTLHSLEHQLSDLSMES</sequence>
<gene>
    <name evidence="1" type="ORF">XENOCAPTIV_022250</name>
</gene>
<evidence type="ECO:0000313" key="2">
    <source>
        <dbReference type="Proteomes" id="UP001434883"/>
    </source>
</evidence>
<proteinExistence type="predicted"/>
<name>A0ABV0R1K9_9TELE</name>
<dbReference type="Proteomes" id="UP001434883">
    <property type="component" value="Unassembled WGS sequence"/>
</dbReference>
<reference evidence="1 2" key="1">
    <citation type="submission" date="2021-06" db="EMBL/GenBank/DDBJ databases">
        <authorList>
            <person name="Palmer J.M."/>
        </authorList>
    </citation>
    <scope>NUCLEOTIDE SEQUENCE [LARGE SCALE GENOMIC DNA]</scope>
    <source>
        <strain evidence="1 2">XC_2019</strain>
        <tissue evidence="1">Muscle</tissue>
    </source>
</reference>
<comment type="caution">
    <text evidence="1">The sequence shown here is derived from an EMBL/GenBank/DDBJ whole genome shotgun (WGS) entry which is preliminary data.</text>
</comment>
<accession>A0ABV0R1K9</accession>
<protein>
    <submittedName>
        <fullName evidence="1">Uncharacterized protein</fullName>
    </submittedName>
</protein>
<keyword evidence="2" id="KW-1185">Reference proteome</keyword>